<evidence type="ECO:0000313" key="2">
    <source>
        <dbReference type="Proteomes" id="UP000268094"/>
    </source>
</evidence>
<name>A0A3A8IMN1_9BACT</name>
<keyword evidence="2" id="KW-1185">Reference proteome</keyword>
<dbReference type="AlphaFoldDB" id="A0A3A8IMN1"/>
<reference evidence="2" key="1">
    <citation type="submission" date="2018-09" db="EMBL/GenBank/DDBJ databases">
        <authorList>
            <person name="Livingstone P.G."/>
            <person name="Whitworth D.E."/>
        </authorList>
    </citation>
    <scope>NUCLEOTIDE SEQUENCE [LARGE SCALE GENOMIC DNA]</scope>
    <source>
        <strain evidence="2">CA054A</strain>
    </source>
</reference>
<organism evidence="1 2">
    <name type="scientific">Corallococcus terminator</name>
    <dbReference type="NCBI Taxonomy" id="2316733"/>
    <lineage>
        <taxon>Bacteria</taxon>
        <taxon>Pseudomonadati</taxon>
        <taxon>Myxococcota</taxon>
        <taxon>Myxococcia</taxon>
        <taxon>Myxococcales</taxon>
        <taxon>Cystobacterineae</taxon>
        <taxon>Myxococcaceae</taxon>
        <taxon>Corallococcus</taxon>
    </lineage>
</organism>
<protein>
    <submittedName>
        <fullName evidence="1">Uncharacterized protein</fullName>
    </submittedName>
</protein>
<dbReference type="OrthoDB" id="5526525at2"/>
<comment type="caution">
    <text evidence="1">The sequence shown here is derived from an EMBL/GenBank/DDBJ whole genome shotgun (WGS) entry which is preliminary data.</text>
</comment>
<gene>
    <name evidence="1" type="ORF">D7V88_21760</name>
</gene>
<dbReference type="Proteomes" id="UP000268094">
    <property type="component" value="Unassembled WGS sequence"/>
</dbReference>
<evidence type="ECO:0000313" key="1">
    <source>
        <dbReference type="EMBL" id="RKG84505.1"/>
    </source>
</evidence>
<dbReference type="EMBL" id="RAVZ01000154">
    <property type="protein sequence ID" value="RKG84505.1"/>
    <property type="molecule type" value="Genomic_DNA"/>
</dbReference>
<dbReference type="RefSeq" id="WP_120542573.1">
    <property type="nucleotide sequence ID" value="NZ_RAVZ01000154.1"/>
</dbReference>
<proteinExistence type="predicted"/>
<sequence length="428" mass="46043">MALKRLLPALMGGVLLFVLASLGVLASQRLNTDALEARLVREVNTLTHAEHPRPAHVTPPRAGTFADALEPWVASLVRPPHAAPAPGAEDAARCEAVTEGRIPVASLPTACREALDRDRPLMRQVLAATHAESGGLPEELRPLSGPDVSRRDALAQALRRVLEQAALETRLLVAGGNADPAVDTCVDALALSRELALGGGLAGQRLSVHGYTRTWRACADALDAASVGRKREAAAQLTRLHEGFPPLSLTLHEDSLAAQLTAFRDLLSDEARSLLPVTWMDAPSLPGALSRRLQWRQWVADSDRLRAVVDQPVEARRRAMSALDARKAQEHFRQEDAVSARLSSEDMEAMDLRALRSEALIALAEVDAERAEKGQWPKALATKTASLVLESVDASQAIIRSCVRGLTPEALLLNADAPATSQQARFQP</sequence>
<accession>A0A3A8IMN1</accession>